<comment type="caution">
    <text evidence="1">The sequence shown here is derived from an EMBL/GenBank/DDBJ whole genome shotgun (WGS) entry which is preliminary data.</text>
</comment>
<evidence type="ECO:0000313" key="2">
    <source>
        <dbReference type="Proteomes" id="UP000267368"/>
    </source>
</evidence>
<dbReference type="EMBL" id="QICB01000004">
    <property type="protein sequence ID" value="RNL19582.1"/>
    <property type="molecule type" value="Genomic_DNA"/>
</dbReference>
<organism evidence="1 2">
    <name type="scientific">Slackia faecicanis</name>
    <dbReference type="NCBI Taxonomy" id="255723"/>
    <lineage>
        <taxon>Bacteria</taxon>
        <taxon>Bacillati</taxon>
        <taxon>Actinomycetota</taxon>
        <taxon>Coriobacteriia</taxon>
        <taxon>Eggerthellales</taxon>
        <taxon>Eggerthellaceae</taxon>
        <taxon>Slackia</taxon>
    </lineage>
</organism>
<accession>A0A3N0AEJ8</accession>
<dbReference type="AlphaFoldDB" id="A0A3N0AEJ8"/>
<protein>
    <recommendedName>
        <fullName evidence="3">Nitrate reductase delta subunit</fullName>
    </recommendedName>
</protein>
<evidence type="ECO:0000313" key="1">
    <source>
        <dbReference type="EMBL" id="RNL19582.1"/>
    </source>
</evidence>
<dbReference type="Gene3D" id="1.10.3480.10">
    <property type="entry name" value="TorD-like"/>
    <property type="match status" value="1"/>
</dbReference>
<dbReference type="InterPro" id="IPR036411">
    <property type="entry name" value="TorD-like_sf"/>
</dbReference>
<name>A0A3N0AEJ8_9ACTN</name>
<dbReference type="RefSeq" id="WP_123198304.1">
    <property type="nucleotide sequence ID" value="NZ_QICB01000004.1"/>
</dbReference>
<dbReference type="OrthoDB" id="3173009at2"/>
<dbReference type="Proteomes" id="UP000267368">
    <property type="component" value="Unassembled WGS sequence"/>
</dbReference>
<reference evidence="2" key="1">
    <citation type="submission" date="2018-05" db="EMBL/GenBank/DDBJ databases">
        <title>Genome Sequencing of selected type strains of the family Eggerthellaceae.</title>
        <authorList>
            <person name="Danylec N."/>
            <person name="Stoll D.A."/>
            <person name="Doetsch A."/>
            <person name="Huch M."/>
        </authorList>
    </citation>
    <scope>NUCLEOTIDE SEQUENCE [LARGE SCALE GENOMIC DNA]</scope>
    <source>
        <strain evidence="2">DSM 17537</strain>
    </source>
</reference>
<dbReference type="SUPFAM" id="SSF89155">
    <property type="entry name" value="TorD-like"/>
    <property type="match status" value="1"/>
</dbReference>
<evidence type="ECO:0008006" key="3">
    <source>
        <dbReference type="Google" id="ProtNLM"/>
    </source>
</evidence>
<keyword evidence="2" id="KW-1185">Reference proteome</keyword>
<proteinExistence type="predicted"/>
<dbReference type="Pfam" id="PF02613">
    <property type="entry name" value="Nitrate_red_del"/>
    <property type="match status" value="1"/>
</dbReference>
<gene>
    <name evidence="1" type="ORF">DMP07_06295</name>
</gene>
<sequence length="216" mass="22693">MGNPAVFSVAAQCFAGMDEAGYAELTAPEVWEGFVEGLGASVEACASDGRSGACWIDALKTPPSFADYDGFCRCHFTGGLPGSALPVESLYRPDAAPDAARGAGYGAEPARYMEELIERMGFSLPPAYRAWPDHLALELDMLAVLQRSGYESEARSFLSERFGWLADYRRRLACLDDPAAPFFVALVDALIGVAGGEAAKAASVAADSCASGDVSA</sequence>
<dbReference type="InterPro" id="IPR020945">
    <property type="entry name" value="DMSO/NO3_reduct_chaperone"/>
</dbReference>